<dbReference type="EMBL" id="ML976704">
    <property type="protein sequence ID" value="KAF1969975.1"/>
    <property type="molecule type" value="Genomic_DNA"/>
</dbReference>
<evidence type="ECO:0000313" key="4">
    <source>
        <dbReference type="Proteomes" id="UP000800036"/>
    </source>
</evidence>
<organism evidence="3 4">
    <name type="scientific">Bimuria novae-zelandiae CBS 107.79</name>
    <dbReference type="NCBI Taxonomy" id="1447943"/>
    <lineage>
        <taxon>Eukaryota</taxon>
        <taxon>Fungi</taxon>
        <taxon>Dikarya</taxon>
        <taxon>Ascomycota</taxon>
        <taxon>Pezizomycotina</taxon>
        <taxon>Dothideomycetes</taxon>
        <taxon>Pleosporomycetidae</taxon>
        <taxon>Pleosporales</taxon>
        <taxon>Massarineae</taxon>
        <taxon>Didymosphaeriaceae</taxon>
        <taxon>Bimuria</taxon>
    </lineage>
</organism>
<proteinExistence type="predicted"/>
<evidence type="ECO:0000313" key="3">
    <source>
        <dbReference type="EMBL" id="KAF1969975.1"/>
    </source>
</evidence>
<dbReference type="InterPro" id="IPR002213">
    <property type="entry name" value="UDP_glucos_trans"/>
</dbReference>
<sequence length="240" mass="26320">MAKTVFCGLIVEHIPAISPIEFPETSGFLDRKRTIVINFGTFFTYTDQDVEAVSSAISAARQKILETFQVLWKLPEAAKFTSIIGRYFDSKSDRADILVREWIDPPAPAVLQHPNVACFMSHASANSVIEAAYAGVPQIRLAFWLDLFTLAARSEWAGIGIYANKGKEPEIDTEMLTDAIVRVSNNRPGTEGALLKLKAEELGRKVRASDGVGTVSSTILKAAMGKDDEILFHTPCLTSE</sequence>
<gene>
    <name evidence="3" type="ORF">BU23DRAFT_475254</name>
</gene>
<dbReference type="PANTHER" id="PTHR48043">
    <property type="entry name" value="EG:EG0003.4 PROTEIN-RELATED"/>
    <property type="match status" value="1"/>
</dbReference>
<protein>
    <submittedName>
        <fullName evidence="3">UDP-Glycosyltransferase/glycogen phosphorylase</fullName>
    </submittedName>
</protein>
<keyword evidence="4" id="KW-1185">Reference proteome</keyword>
<dbReference type="GO" id="GO:0008194">
    <property type="term" value="F:UDP-glycosyltransferase activity"/>
    <property type="evidence" value="ECO:0007669"/>
    <property type="project" value="InterPro"/>
</dbReference>
<dbReference type="Proteomes" id="UP000800036">
    <property type="component" value="Unassembled WGS sequence"/>
</dbReference>
<accession>A0A6A5UYT5</accession>
<evidence type="ECO:0000256" key="2">
    <source>
        <dbReference type="ARBA" id="ARBA00022679"/>
    </source>
</evidence>
<dbReference type="Gene3D" id="3.40.50.2000">
    <property type="entry name" value="Glycogen Phosphorylase B"/>
    <property type="match status" value="1"/>
</dbReference>
<dbReference type="AlphaFoldDB" id="A0A6A5UYT5"/>
<dbReference type="PANTHER" id="PTHR48043:SF145">
    <property type="entry name" value="FI06409P-RELATED"/>
    <property type="match status" value="1"/>
</dbReference>
<dbReference type="Pfam" id="PF00201">
    <property type="entry name" value="UDPGT"/>
    <property type="match status" value="1"/>
</dbReference>
<keyword evidence="1" id="KW-0328">Glycosyltransferase</keyword>
<evidence type="ECO:0000256" key="1">
    <source>
        <dbReference type="ARBA" id="ARBA00022676"/>
    </source>
</evidence>
<keyword evidence="2 3" id="KW-0808">Transferase</keyword>
<reference evidence="3" key="1">
    <citation type="journal article" date="2020" name="Stud. Mycol.">
        <title>101 Dothideomycetes genomes: a test case for predicting lifestyles and emergence of pathogens.</title>
        <authorList>
            <person name="Haridas S."/>
            <person name="Albert R."/>
            <person name="Binder M."/>
            <person name="Bloem J."/>
            <person name="Labutti K."/>
            <person name="Salamov A."/>
            <person name="Andreopoulos B."/>
            <person name="Baker S."/>
            <person name="Barry K."/>
            <person name="Bills G."/>
            <person name="Bluhm B."/>
            <person name="Cannon C."/>
            <person name="Castanera R."/>
            <person name="Culley D."/>
            <person name="Daum C."/>
            <person name="Ezra D."/>
            <person name="Gonzalez J."/>
            <person name="Henrissat B."/>
            <person name="Kuo A."/>
            <person name="Liang C."/>
            <person name="Lipzen A."/>
            <person name="Lutzoni F."/>
            <person name="Magnuson J."/>
            <person name="Mondo S."/>
            <person name="Nolan M."/>
            <person name="Ohm R."/>
            <person name="Pangilinan J."/>
            <person name="Park H.-J."/>
            <person name="Ramirez L."/>
            <person name="Alfaro M."/>
            <person name="Sun H."/>
            <person name="Tritt A."/>
            <person name="Yoshinaga Y."/>
            <person name="Zwiers L.-H."/>
            <person name="Turgeon B."/>
            <person name="Goodwin S."/>
            <person name="Spatafora J."/>
            <person name="Crous P."/>
            <person name="Grigoriev I."/>
        </authorList>
    </citation>
    <scope>NUCLEOTIDE SEQUENCE</scope>
    <source>
        <strain evidence="3">CBS 107.79</strain>
    </source>
</reference>
<dbReference type="SUPFAM" id="SSF53756">
    <property type="entry name" value="UDP-Glycosyltransferase/glycogen phosphorylase"/>
    <property type="match status" value="1"/>
</dbReference>
<dbReference type="OrthoDB" id="5835829at2759"/>
<name>A0A6A5UYT5_9PLEO</name>
<dbReference type="InterPro" id="IPR050271">
    <property type="entry name" value="UDP-glycosyltransferase"/>
</dbReference>